<dbReference type="RefSeq" id="XP_001728002.1">
    <property type="nucleotide sequence ID" value="XM_001727950.1"/>
</dbReference>
<evidence type="ECO:0000313" key="2">
    <source>
        <dbReference type="Proteomes" id="UP000001805"/>
    </source>
</evidence>
<sequence>MAMAAVMDVDVDVDVVVVKVRTNLTLPWMRRMEVHVLEDDAVQRQAKVLQLPQVERKCPSTIAHIVPTAPFNDQHLTQETALCFATSSCSYRIAESGTIPKLSVSFWIFHFVLRAVDGIESWSMAQYYPHPVRVLNTVKALALFTGLSLPYVCVSMVTCINASTVLSALIDGFRKPESSSRALHMAWRWFPTPRPFGAEWLLYMFNRLHATNSPLTHKSRLPRRLQAPRIATAAYVQIQTSFGSRIRCIDPKQPGLKVGMHKFDPHGTFESAPRFPHNDDIFHMMSVDPHRFIFSRLWVQSYFRHMSIQTTIQLACTFMSWNFLGFHLAKSRPPSWSLMRPYKTPQFHRAYSLPWVLPSGRLTEL</sequence>
<evidence type="ECO:0000313" key="1">
    <source>
        <dbReference type="EMBL" id="EDO64911.1"/>
    </source>
</evidence>
<dbReference type="InParanoid" id="A7UXD0"/>
<reference evidence="1 2" key="1">
    <citation type="journal article" date="2003" name="Nature">
        <title>The genome sequence of the filamentous fungus Neurospora crassa.</title>
        <authorList>
            <person name="Galagan J.E."/>
            <person name="Calvo S.E."/>
            <person name="Borkovich K.A."/>
            <person name="Selker E.U."/>
            <person name="Read N.D."/>
            <person name="Jaffe D."/>
            <person name="FitzHugh W."/>
            <person name="Ma L.J."/>
            <person name="Smirnov S."/>
            <person name="Purcell S."/>
            <person name="Rehman B."/>
            <person name="Elkins T."/>
            <person name="Engels R."/>
            <person name="Wang S."/>
            <person name="Nielsen C.B."/>
            <person name="Butler J."/>
            <person name="Endrizzi M."/>
            <person name="Qui D."/>
            <person name="Ianakiev P."/>
            <person name="Bell-Pedersen D."/>
            <person name="Nelson M.A."/>
            <person name="Werner-Washburne M."/>
            <person name="Selitrennikoff C.P."/>
            <person name="Kinsey J.A."/>
            <person name="Braun E.L."/>
            <person name="Zelter A."/>
            <person name="Schulte U."/>
            <person name="Kothe G.O."/>
            <person name="Jedd G."/>
            <person name="Mewes W."/>
            <person name="Staben C."/>
            <person name="Marcotte E."/>
            <person name="Greenberg D."/>
            <person name="Roy A."/>
            <person name="Foley K."/>
            <person name="Naylor J."/>
            <person name="Stange-Thomann N."/>
            <person name="Barrett R."/>
            <person name="Gnerre S."/>
            <person name="Kamal M."/>
            <person name="Kamvysselis M."/>
            <person name="Mauceli E."/>
            <person name="Bielke C."/>
            <person name="Rudd S."/>
            <person name="Frishman D."/>
            <person name="Krystofova S."/>
            <person name="Rasmussen C."/>
            <person name="Metzenberg R.L."/>
            <person name="Perkins D.D."/>
            <person name="Kroken S."/>
            <person name="Cogoni C."/>
            <person name="Macino G."/>
            <person name="Catcheside D."/>
            <person name="Li W."/>
            <person name="Pratt R.J."/>
            <person name="Osmani S.A."/>
            <person name="DeSouza C.P."/>
            <person name="Glass L."/>
            <person name="Orbach M.J."/>
            <person name="Berglund J.A."/>
            <person name="Voelker R."/>
            <person name="Yarden O."/>
            <person name="Plamann M."/>
            <person name="Seiler S."/>
            <person name="Dunlap J."/>
            <person name="Radford A."/>
            <person name="Aramayo R."/>
            <person name="Natvig D.O."/>
            <person name="Alex L.A."/>
            <person name="Mannhaupt G."/>
            <person name="Ebbole D.J."/>
            <person name="Freitag M."/>
            <person name="Paulsen I."/>
            <person name="Sachs M.S."/>
            <person name="Lander E.S."/>
            <person name="Nusbaum C."/>
            <person name="Birren B."/>
        </authorList>
    </citation>
    <scope>NUCLEOTIDE SEQUENCE [LARGE SCALE GENOMIC DNA]</scope>
    <source>
        <strain evidence="2">ATCC 24698 / 74-OR23-1A / CBS 708.71 / DSM 1257 / FGSC 987</strain>
    </source>
</reference>
<dbReference type="PaxDb" id="5141-EFNCRP00000009252"/>
<dbReference type="Proteomes" id="UP000001805">
    <property type="component" value="Chromosome 7, Linkage Group VII"/>
</dbReference>
<dbReference type="VEuPathDB" id="FungiDB:NCU10896"/>
<dbReference type="GeneID" id="5847052"/>
<keyword evidence="2" id="KW-1185">Reference proteome</keyword>
<dbReference type="AlphaFoldDB" id="A7UXD0"/>
<protein>
    <submittedName>
        <fullName evidence="1">Uncharacterized protein</fullName>
    </submittedName>
</protein>
<name>A7UXD0_NEUCR</name>
<organism evidence="1 2">
    <name type="scientific">Neurospora crassa (strain ATCC 24698 / 74-OR23-1A / CBS 708.71 / DSM 1257 / FGSC 987)</name>
    <dbReference type="NCBI Taxonomy" id="367110"/>
    <lineage>
        <taxon>Eukaryota</taxon>
        <taxon>Fungi</taxon>
        <taxon>Dikarya</taxon>
        <taxon>Ascomycota</taxon>
        <taxon>Pezizomycotina</taxon>
        <taxon>Sordariomycetes</taxon>
        <taxon>Sordariomycetidae</taxon>
        <taxon>Sordariales</taxon>
        <taxon>Sordariaceae</taxon>
        <taxon>Neurospora</taxon>
    </lineage>
</organism>
<dbReference type="HOGENOM" id="CLU_758861_0_0_1"/>
<dbReference type="EMBL" id="CM002242">
    <property type="protein sequence ID" value="EDO64911.1"/>
    <property type="molecule type" value="Genomic_DNA"/>
</dbReference>
<dbReference type="KEGG" id="ncr:NCU10896"/>
<gene>
    <name evidence="1" type="ORF">NCU10896</name>
</gene>
<accession>A7UXD0</accession>
<proteinExistence type="predicted"/>